<protein>
    <submittedName>
        <fullName evidence="2">Periplasmic binding protein</fullName>
    </submittedName>
</protein>
<evidence type="ECO:0000313" key="2">
    <source>
        <dbReference type="EMBL" id="ABP73108.1"/>
    </source>
</evidence>
<proteinExistence type="predicted"/>
<sequence length="226" mass="24616" precursor="true">MFGICRSHIEPGHGSCTAPPFGPGPGLEAPLEARFFRKSLRLPSCSLDRRVPAGTPSTGEPHGQRHEHPRKPADEKAETAEEGARRRYGDAHPHGLGAVVGLGDPEEALNGTTRDGGCIRPRPGGGRNVRETTDLDDRTRNSHAILQARPRSRRPWSCRTARRRCLQGNCRRRNRCAECAGRAPAGRPARTRRDARGLARGAQAGAEIRPEMTAVPWGAARFDHGQ</sequence>
<feature type="region of interest" description="Disordered" evidence="1">
    <location>
        <begin position="47"/>
        <end position="142"/>
    </location>
</feature>
<reference evidence="2" key="1">
    <citation type="submission" date="2007-04" db="EMBL/GenBank/DDBJ databases">
        <title>Complete sequence of plasmid pRSPA03 of Rhodobacter sphaeroides ATCC 17025.</title>
        <authorList>
            <consortium name="US DOE Joint Genome Institute"/>
            <person name="Copeland A."/>
            <person name="Lucas S."/>
            <person name="Lapidus A."/>
            <person name="Barry K."/>
            <person name="Detter J.C."/>
            <person name="Glavina del Rio T."/>
            <person name="Hammon N."/>
            <person name="Israni S."/>
            <person name="Dalin E."/>
            <person name="Tice H."/>
            <person name="Pitluck S."/>
            <person name="Chertkov O."/>
            <person name="Brettin T."/>
            <person name="Bruce D."/>
            <person name="Han C."/>
            <person name="Schmutz J."/>
            <person name="Larimer F."/>
            <person name="Land M."/>
            <person name="Hauser L."/>
            <person name="Kyrpides N."/>
            <person name="Kim E."/>
            <person name="Richardson P."/>
            <person name="Mackenzie C."/>
            <person name="Choudhary M."/>
            <person name="Donohue T.J."/>
            <person name="Kaplan S."/>
        </authorList>
    </citation>
    <scope>NUCLEOTIDE SEQUENCE [LARGE SCALE GENOMIC DNA]</scope>
    <source>
        <strain evidence="2">ATCC 17025</strain>
        <plasmid evidence="2">pRSPA03</plasmid>
    </source>
</reference>
<dbReference type="KEGG" id="rsq:Rsph17025_4260"/>
<keyword evidence="2" id="KW-0614">Plasmid</keyword>
<dbReference type="AlphaFoldDB" id="A4X0E4"/>
<evidence type="ECO:0000256" key="1">
    <source>
        <dbReference type="SAM" id="MobiDB-lite"/>
    </source>
</evidence>
<dbReference type="EMBL" id="CP000664">
    <property type="protein sequence ID" value="ABP73108.1"/>
    <property type="molecule type" value="Genomic_DNA"/>
</dbReference>
<feature type="compositionally biased region" description="Basic and acidic residues" evidence="1">
    <location>
        <begin position="128"/>
        <end position="140"/>
    </location>
</feature>
<organism evidence="2">
    <name type="scientific">Cereibacter sphaeroides (strain ATCC 17025 / ATH 2.4.3)</name>
    <name type="common">Rhodobacter sphaeroides</name>
    <dbReference type="NCBI Taxonomy" id="349102"/>
    <lineage>
        <taxon>Bacteria</taxon>
        <taxon>Pseudomonadati</taxon>
        <taxon>Pseudomonadota</taxon>
        <taxon>Alphaproteobacteria</taxon>
        <taxon>Rhodobacterales</taxon>
        <taxon>Paracoccaceae</taxon>
        <taxon>Cereibacter</taxon>
    </lineage>
</organism>
<name>A4X0E4_CERS5</name>
<dbReference type="HOGENOM" id="CLU_1223965_0_0_5"/>
<feature type="compositionally biased region" description="Basic and acidic residues" evidence="1">
    <location>
        <begin position="62"/>
        <end position="93"/>
    </location>
</feature>
<accession>A4X0E4</accession>
<geneLocation type="plasmid" evidence="2">
    <name>pRSPA03</name>
</geneLocation>
<feature type="region of interest" description="Disordered" evidence="1">
    <location>
        <begin position="183"/>
        <end position="212"/>
    </location>
</feature>
<gene>
    <name evidence="2" type="ordered locus">Rsph17025_4260</name>
</gene>